<organism evidence="2 3">
    <name type="scientific">Rotaria socialis</name>
    <dbReference type="NCBI Taxonomy" id="392032"/>
    <lineage>
        <taxon>Eukaryota</taxon>
        <taxon>Metazoa</taxon>
        <taxon>Spiralia</taxon>
        <taxon>Gnathifera</taxon>
        <taxon>Rotifera</taxon>
        <taxon>Eurotatoria</taxon>
        <taxon>Bdelloidea</taxon>
        <taxon>Philodinida</taxon>
        <taxon>Philodinidae</taxon>
        <taxon>Rotaria</taxon>
    </lineage>
</organism>
<name>A0A820W037_9BILA</name>
<comment type="caution">
    <text evidence="2">The sequence shown here is derived from an EMBL/GenBank/DDBJ whole genome shotgun (WGS) entry which is preliminary data.</text>
</comment>
<feature type="non-terminal residue" evidence="2">
    <location>
        <position position="1"/>
    </location>
</feature>
<protein>
    <submittedName>
        <fullName evidence="2">Uncharacterized protein</fullName>
    </submittedName>
</protein>
<dbReference type="EMBL" id="CAJOBR010000442">
    <property type="protein sequence ID" value="CAF4509597.1"/>
    <property type="molecule type" value="Genomic_DNA"/>
</dbReference>
<feature type="compositionally biased region" description="Low complexity" evidence="1">
    <location>
        <begin position="1"/>
        <end position="22"/>
    </location>
</feature>
<evidence type="ECO:0000256" key="1">
    <source>
        <dbReference type="SAM" id="MobiDB-lite"/>
    </source>
</evidence>
<gene>
    <name evidence="2" type="ORF">QYT958_LOCUS5360</name>
</gene>
<feature type="region of interest" description="Disordered" evidence="1">
    <location>
        <begin position="1"/>
        <end position="40"/>
    </location>
</feature>
<reference evidence="2" key="1">
    <citation type="submission" date="2021-02" db="EMBL/GenBank/DDBJ databases">
        <authorList>
            <person name="Nowell W R."/>
        </authorList>
    </citation>
    <scope>NUCLEOTIDE SEQUENCE</scope>
</reference>
<dbReference type="AlphaFoldDB" id="A0A820W037"/>
<evidence type="ECO:0000313" key="2">
    <source>
        <dbReference type="EMBL" id="CAF4509597.1"/>
    </source>
</evidence>
<sequence>MSYPSKSTINTIDDTDSSVTSTQHKATPKLLTETIKRSTL</sequence>
<dbReference type="Proteomes" id="UP000663848">
    <property type="component" value="Unassembled WGS sequence"/>
</dbReference>
<evidence type="ECO:0000313" key="3">
    <source>
        <dbReference type="Proteomes" id="UP000663848"/>
    </source>
</evidence>
<proteinExistence type="predicted"/>
<accession>A0A820W037</accession>